<evidence type="ECO:0000313" key="3">
    <source>
        <dbReference type="EMBL" id="TQR17612.1"/>
    </source>
</evidence>
<dbReference type="InterPro" id="IPR036034">
    <property type="entry name" value="PDZ_sf"/>
</dbReference>
<name>A0A544TJH8_9BACI</name>
<reference evidence="3 4" key="1">
    <citation type="submission" date="2019-05" db="EMBL/GenBank/DDBJ databases">
        <title>Psychrobacillus vulpis sp. nov., a new species isolated from feces of a red fox that inhabits in The Tablas de Daimiel Natural Park, Albacete, Spain.</title>
        <authorList>
            <person name="Rodriguez M."/>
            <person name="Reina J.C."/>
            <person name="Bejar V."/>
            <person name="Llamas I."/>
        </authorList>
    </citation>
    <scope>NUCLEOTIDE SEQUENCE [LARGE SCALE GENOMIC DNA]</scope>
    <source>
        <strain evidence="3 4">NHI-2</strain>
    </source>
</reference>
<accession>A0A544TJH8</accession>
<dbReference type="SUPFAM" id="SSF50156">
    <property type="entry name" value="PDZ domain-like"/>
    <property type="match status" value="1"/>
</dbReference>
<proteinExistence type="predicted"/>
<feature type="transmembrane region" description="Helical" evidence="1">
    <location>
        <begin position="106"/>
        <end position="123"/>
    </location>
</feature>
<keyword evidence="1" id="KW-1133">Transmembrane helix</keyword>
<keyword evidence="4" id="KW-1185">Reference proteome</keyword>
<dbReference type="InterPro" id="IPR001478">
    <property type="entry name" value="PDZ"/>
</dbReference>
<dbReference type="InterPro" id="IPR041489">
    <property type="entry name" value="PDZ_6"/>
</dbReference>
<evidence type="ECO:0000259" key="2">
    <source>
        <dbReference type="PROSITE" id="PS50106"/>
    </source>
</evidence>
<evidence type="ECO:0000256" key="1">
    <source>
        <dbReference type="SAM" id="Phobius"/>
    </source>
</evidence>
<keyword evidence="1" id="KW-0472">Membrane</keyword>
<feature type="domain" description="PDZ" evidence="2">
    <location>
        <begin position="290"/>
        <end position="352"/>
    </location>
</feature>
<feature type="transmembrane region" description="Helical" evidence="1">
    <location>
        <begin position="191"/>
        <end position="209"/>
    </location>
</feature>
<dbReference type="Proteomes" id="UP000318937">
    <property type="component" value="Unassembled WGS sequence"/>
</dbReference>
<dbReference type="Pfam" id="PF17820">
    <property type="entry name" value="PDZ_6"/>
    <property type="match status" value="1"/>
</dbReference>
<sequence length="389" mass="43871">MVEELLIEVVKGIGRFFLHPAIYITVLFSILIGYYRVKRERRQLRTRILWGWTEAKRLVIDGYIWAIILSVISVGIGLVMPTPWLYIFSAWMVLIVLLFMYQVGSAIFAIALSVATLYIIDVYNWSFNIFSWKLTGLNIMDEAIVPIAILAGLLLIAEGALIQKHGASHASPRLADTARGIEAMEYITKRLWLLPVLLVIPGDVISSYIPYWPQFTLGESTFSLVLFPFVIGFQQKSRHTLPAHFFPRYGKKVWQLGIIVTIIGAVGYVMPLISAIAIALAVLARLLITYIEYKKETSGSFAVSPQSNGVMIAAVLSDSPAEKMGLLIGERIVKVNGQKVTNEQELYEAVQINAAHCRLEILDFSGELRLRQHILFRHDHYRLGLILVR</sequence>
<dbReference type="RefSeq" id="WP_142605690.1">
    <property type="nucleotide sequence ID" value="NZ_VDGG01000007.1"/>
</dbReference>
<organism evidence="3 4">
    <name type="scientific">Psychrobacillus soli</name>
    <dbReference type="NCBI Taxonomy" id="1543965"/>
    <lineage>
        <taxon>Bacteria</taxon>
        <taxon>Bacillati</taxon>
        <taxon>Bacillota</taxon>
        <taxon>Bacilli</taxon>
        <taxon>Bacillales</taxon>
        <taxon>Bacillaceae</taxon>
        <taxon>Psychrobacillus</taxon>
    </lineage>
</organism>
<dbReference type="EMBL" id="VDGG01000007">
    <property type="protein sequence ID" value="TQR17612.1"/>
    <property type="molecule type" value="Genomic_DNA"/>
</dbReference>
<feature type="transmembrane region" description="Helical" evidence="1">
    <location>
        <begin position="253"/>
        <end position="270"/>
    </location>
</feature>
<dbReference type="PROSITE" id="PS50106">
    <property type="entry name" value="PDZ"/>
    <property type="match status" value="1"/>
</dbReference>
<feature type="transmembrane region" description="Helical" evidence="1">
    <location>
        <begin position="16"/>
        <end position="37"/>
    </location>
</feature>
<dbReference type="AlphaFoldDB" id="A0A544TJH8"/>
<keyword evidence="1" id="KW-0812">Transmembrane</keyword>
<feature type="transmembrane region" description="Helical" evidence="1">
    <location>
        <begin position="58"/>
        <end position="78"/>
    </location>
</feature>
<feature type="transmembrane region" description="Helical" evidence="1">
    <location>
        <begin position="143"/>
        <end position="162"/>
    </location>
</feature>
<gene>
    <name evidence="3" type="ORF">FG383_04655</name>
</gene>
<dbReference type="Gene3D" id="2.30.42.10">
    <property type="match status" value="1"/>
</dbReference>
<evidence type="ECO:0000313" key="4">
    <source>
        <dbReference type="Proteomes" id="UP000318937"/>
    </source>
</evidence>
<feature type="transmembrane region" description="Helical" evidence="1">
    <location>
        <begin position="84"/>
        <end position="101"/>
    </location>
</feature>
<protein>
    <submittedName>
        <fullName evidence="3">PDZ domain-containing protein</fullName>
    </submittedName>
</protein>
<comment type="caution">
    <text evidence="3">The sequence shown here is derived from an EMBL/GenBank/DDBJ whole genome shotgun (WGS) entry which is preliminary data.</text>
</comment>
<dbReference type="OrthoDB" id="198399at2"/>
<dbReference type="SMART" id="SM00228">
    <property type="entry name" value="PDZ"/>
    <property type="match status" value="1"/>
</dbReference>